<dbReference type="InterPro" id="IPR014710">
    <property type="entry name" value="RmlC-like_jellyroll"/>
</dbReference>
<organism evidence="4 5">
    <name type="scientific">Leucobacter albus</name>
    <dbReference type="NCBI Taxonomy" id="272210"/>
    <lineage>
        <taxon>Bacteria</taxon>
        <taxon>Bacillati</taxon>
        <taxon>Actinomycetota</taxon>
        <taxon>Actinomycetes</taxon>
        <taxon>Micrococcales</taxon>
        <taxon>Microbacteriaceae</taxon>
        <taxon>Leucobacter</taxon>
    </lineage>
</organism>
<dbReference type="PROSITE" id="PS01124">
    <property type="entry name" value="HTH_ARAC_FAMILY_2"/>
    <property type="match status" value="1"/>
</dbReference>
<comment type="caution">
    <text evidence="4">The sequence shown here is derived from an EMBL/GenBank/DDBJ whole genome shotgun (WGS) entry which is preliminary data.</text>
</comment>
<evidence type="ECO:0000313" key="4">
    <source>
        <dbReference type="EMBL" id="MFD1202317.1"/>
    </source>
</evidence>
<dbReference type="PANTHER" id="PTHR11019:SF199">
    <property type="entry name" value="HTH-TYPE TRANSCRIPTIONAL REGULATOR NIMR"/>
    <property type="match status" value="1"/>
</dbReference>
<dbReference type="Pfam" id="PF02311">
    <property type="entry name" value="AraC_binding"/>
    <property type="match status" value="1"/>
</dbReference>
<accession>A0ABW3TSB9</accession>
<reference evidence="5" key="1">
    <citation type="journal article" date="2019" name="Int. J. Syst. Evol. Microbiol.">
        <title>The Global Catalogue of Microorganisms (GCM) 10K type strain sequencing project: providing services to taxonomists for standard genome sequencing and annotation.</title>
        <authorList>
            <consortium name="The Broad Institute Genomics Platform"/>
            <consortium name="The Broad Institute Genome Sequencing Center for Infectious Disease"/>
            <person name="Wu L."/>
            <person name="Ma J."/>
        </authorList>
    </citation>
    <scope>NUCLEOTIDE SEQUENCE [LARGE SCALE GENOMIC DNA]</scope>
    <source>
        <strain evidence="5">CCUG 50213</strain>
    </source>
</reference>
<dbReference type="SMART" id="SM00342">
    <property type="entry name" value="HTH_ARAC"/>
    <property type="match status" value="1"/>
</dbReference>
<dbReference type="InterPro" id="IPR018060">
    <property type="entry name" value="HTH_AraC"/>
</dbReference>
<dbReference type="Pfam" id="PF12833">
    <property type="entry name" value="HTH_18"/>
    <property type="match status" value="1"/>
</dbReference>
<dbReference type="Proteomes" id="UP001597181">
    <property type="component" value="Unassembled WGS sequence"/>
</dbReference>
<feature type="compositionally biased region" description="Basic and acidic residues" evidence="2">
    <location>
        <begin position="30"/>
        <end position="41"/>
    </location>
</feature>
<dbReference type="InterPro" id="IPR003313">
    <property type="entry name" value="AraC-bd"/>
</dbReference>
<evidence type="ECO:0000259" key="3">
    <source>
        <dbReference type="PROSITE" id="PS01124"/>
    </source>
</evidence>
<gene>
    <name evidence="4" type="ORF">ACFQ3U_10480</name>
</gene>
<feature type="region of interest" description="Disordered" evidence="2">
    <location>
        <begin position="1"/>
        <end position="41"/>
    </location>
</feature>
<evidence type="ECO:0000256" key="1">
    <source>
        <dbReference type="ARBA" id="ARBA00023125"/>
    </source>
</evidence>
<dbReference type="Gene3D" id="2.60.120.10">
    <property type="entry name" value="Jelly Rolls"/>
    <property type="match status" value="1"/>
</dbReference>
<dbReference type="Gene3D" id="1.10.10.60">
    <property type="entry name" value="Homeodomain-like"/>
    <property type="match status" value="1"/>
</dbReference>
<proteinExistence type="predicted"/>
<feature type="compositionally biased region" description="Low complexity" evidence="2">
    <location>
        <begin position="9"/>
        <end position="29"/>
    </location>
</feature>
<dbReference type="EMBL" id="JBHTLY010000004">
    <property type="protein sequence ID" value="MFD1202317.1"/>
    <property type="molecule type" value="Genomic_DNA"/>
</dbReference>
<protein>
    <submittedName>
        <fullName evidence="4">AraC family transcriptional regulator</fullName>
    </submittedName>
</protein>
<name>A0ABW3TSB9_9MICO</name>
<feature type="domain" description="HTH araC/xylS-type" evidence="3">
    <location>
        <begin position="163"/>
        <end position="259"/>
    </location>
</feature>
<keyword evidence="1" id="KW-0238">DNA-binding</keyword>
<dbReference type="SUPFAM" id="SSF51182">
    <property type="entry name" value="RmlC-like cupins"/>
    <property type="match status" value="1"/>
</dbReference>
<dbReference type="InterPro" id="IPR011051">
    <property type="entry name" value="RmlC_Cupin_sf"/>
</dbReference>
<keyword evidence="5" id="KW-1185">Reference proteome</keyword>
<evidence type="ECO:0000313" key="5">
    <source>
        <dbReference type="Proteomes" id="UP001597181"/>
    </source>
</evidence>
<dbReference type="RefSeq" id="WP_343961007.1">
    <property type="nucleotide sequence ID" value="NZ_BAAAKZ010000010.1"/>
</dbReference>
<evidence type="ECO:0000256" key="2">
    <source>
        <dbReference type="SAM" id="MobiDB-lite"/>
    </source>
</evidence>
<dbReference type="PANTHER" id="PTHR11019">
    <property type="entry name" value="HTH-TYPE TRANSCRIPTIONAL REGULATOR NIMR"/>
    <property type="match status" value="1"/>
</dbReference>
<sequence>MQRPNLSSAPATPATPATTAAPATPAVPTHRSDDELDWWGHDPHSHDEAQLLYAASGSCTVDAGGRRFTVDHRTAVWIAPHAVHSARFDDEFVPVSILPAPHRLDGGEACAIAVDAPLRTLLLRSARVSDFAALGQLSERLRGAPRIDAHAPEVALPRGPLTGPIVAAFVADPSLDTTLDEWAATLHCSVTSLRRAFLTETGVSFTEWRTRFRVERALPLLADGAQVSLVAARVGMTHNGFTNAFRRTLGHTPVAYRAA</sequence>